<protein>
    <submittedName>
        <fullName evidence="1">Uncharacterized protein</fullName>
    </submittedName>
</protein>
<dbReference type="AlphaFoldDB" id="A0A0E9SYY5"/>
<dbReference type="EMBL" id="GBXM01062717">
    <property type="protein sequence ID" value="JAH45860.1"/>
    <property type="molecule type" value="Transcribed_RNA"/>
</dbReference>
<proteinExistence type="predicted"/>
<name>A0A0E9SYY5_ANGAN</name>
<accession>A0A0E9SYY5</accession>
<reference evidence="1" key="2">
    <citation type="journal article" date="2015" name="Fish Shellfish Immunol.">
        <title>Early steps in the European eel (Anguilla anguilla)-Vibrio vulnificus interaction in the gills: Role of the RtxA13 toxin.</title>
        <authorList>
            <person name="Callol A."/>
            <person name="Pajuelo D."/>
            <person name="Ebbesson L."/>
            <person name="Teles M."/>
            <person name="MacKenzie S."/>
            <person name="Amaro C."/>
        </authorList>
    </citation>
    <scope>NUCLEOTIDE SEQUENCE</scope>
</reference>
<sequence>MQATHSQAGGNGFIWPFPHRWCKCSLG</sequence>
<evidence type="ECO:0000313" key="1">
    <source>
        <dbReference type="EMBL" id="JAH45860.1"/>
    </source>
</evidence>
<reference evidence="1" key="1">
    <citation type="submission" date="2014-11" db="EMBL/GenBank/DDBJ databases">
        <authorList>
            <person name="Amaro Gonzalez C."/>
        </authorList>
    </citation>
    <scope>NUCLEOTIDE SEQUENCE</scope>
</reference>
<organism evidence="1">
    <name type="scientific">Anguilla anguilla</name>
    <name type="common">European freshwater eel</name>
    <name type="synonym">Muraena anguilla</name>
    <dbReference type="NCBI Taxonomy" id="7936"/>
    <lineage>
        <taxon>Eukaryota</taxon>
        <taxon>Metazoa</taxon>
        <taxon>Chordata</taxon>
        <taxon>Craniata</taxon>
        <taxon>Vertebrata</taxon>
        <taxon>Euteleostomi</taxon>
        <taxon>Actinopterygii</taxon>
        <taxon>Neopterygii</taxon>
        <taxon>Teleostei</taxon>
        <taxon>Anguilliformes</taxon>
        <taxon>Anguillidae</taxon>
        <taxon>Anguilla</taxon>
    </lineage>
</organism>